<dbReference type="EMBL" id="GBXM01052332">
    <property type="protein sequence ID" value="JAH56245.1"/>
    <property type="molecule type" value="Transcribed_RNA"/>
</dbReference>
<protein>
    <submittedName>
        <fullName evidence="1">Uncharacterized protein</fullName>
    </submittedName>
</protein>
<dbReference type="AlphaFoldDB" id="A0A0E9TTM6"/>
<reference evidence="1" key="1">
    <citation type="submission" date="2014-11" db="EMBL/GenBank/DDBJ databases">
        <authorList>
            <person name="Amaro Gonzalez C."/>
        </authorList>
    </citation>
    <scope>NUCLEOTIDE SEQUENCE</scope>
</reference>
<name>A0A0E9TTM6_ANGAN</name>
<sequence length="61" mass="7063">MKCMFNWTQQVNDLAVNNFADFGFEKKLFFEKVLKNSFCLLLAVCFGSLSYCHPKTLDAFV</sequence>
<accession>A0A0E9TTM6</accession>
<organism evidence="1">
    <name type="scientific">Anguilla anguilla</name>
    <name type="common">European freshwater eel</name>
    <name type="synonym">Muraena anguilla</name>
    <dbReference type="NCBI Taxonomy" id="7936"/>
    <lineage>
        <taxon>Eukaryota</taxon>
        <taxon>Metazoa</taxon>
        <taxon>Chordata</taxon>
        <taxon>Craniata</taxon>
        <taxon>Vertebrata</taxon>
        <taxon>Euteleostomi</taxon>
        <taxon>Actinopterygii</taxon>
        <taxon>Neopterygii</taxon>
        <taxon>Teleostei</taxon>
        <taxon>Anguilliformes</taxon>
        <taxon>Anguillidae</taxon>
        <taxon>Anguilla</taxon>
    </lineage>
</organism>
<reference evidence="1" key="2">
    <citation type="journal article" date="2015" name="Fish Shellfish Immunol.">
        <title>Early steps in the European eel (Anguilla anguilla)-Vibrio vulnificus interaction in the gills: Role of the RtxA13 toxin.</title>
        <authorList>
            <person name="Callol A."/>
            <person name="Pajuelo D."/>
            <person name="Ebbesson L."/>
            <person name="Teles M."/>
            <person name="MacKenzie S."/>
            <person name="Amaro C."/>
        </authorList>
    </citation>
    <scope>NUCLEOTIDE SEQUENCE</scope>
</reference>
<evidence type="ECO:0000313" key="1">
    <source>
        <dbReference type="EMBL" id="JAH56245.1"/>
    </source>
</evidence>
<proteinExistence type="predicted"/>